<gene>
    <name evidence="1" type="ORF">OG517_41375</name>
</gene>
<accession>A0ABZ1TNC2</accession>
<proteinExistence type="predicted"/>
<keyword evidence="2" id="KW-1185">Reference proteome</keyword>
<organism evidence="1 2">
    <name type="scientific">Streptomyces virginiae</name>
    <name type="common">Streptomyces cinnamonensis</name>
    <dbReference type="NCBI Taxonomy" id="1961"/>
    <lineage>
        <taxon>Bacteria</taxon>
        <taxon>Bacillati</taxon>
        <taxon>Actinomycetota</taxon>
        <taxon>Actinomycetes</taxon>
        <taxon>Kitasatosporales</taxon>
        <taxon>Streptomycetaceae</taxon>
        <taxon>Streptomyces</taxon>
    </lineage>
</organism>
<reference evidence="1" key="1">
    <citation type="submission" date="2022-10" db="EMBL/GenBank/DDBJ databases">
        <title>The complete genomes of actinobacterial strains from the NBC collection.</title>
        <authorList>
            <person name="Joergensen T.S."/>
            <person name="Alvarez Arevalo M."/>
            <person name="Sterndorff E.B."/>
            <person name="Faurdal D."/>
            <person name="Vuksanovic O."/>
            <person name="Mourched A.-S."/>
            <person name="Charusanti P."/>
            <person name="Shaw S."/>
            <person name="Blin K."/>
            <person name="Weber T."/>
        </authorList>
    </citation>
    <scope>NUCLEOTIDE SEQUENCE</scope>
    <source>
        <strain evidence="1">NBC_00248</strain>
    </source>
</reference>
<sequence length="53" mass="5499">MQAAIWSLRREVQRISSCGTPAISITGRRPGVTVRGSVASPSVSQTSAATISL</sequence>
<dbReference type="EMBL" id="CP108090">
    <property type="protein sequence ID" value="WUQ17320.1"/>
    <property type="molecule type" value="Genomic_DNA"/>
</dbReference>
<evidence type="ECO:0008006" key="3">
    <source>
        <dbReference type="Google" id="ProtNLM"/>
    </source>
</evidence>
<evidence type="ECO:0000313" key="2">
    <source>
        <dbReference type="Proteomes" id="UP001432039"/>
    </source>
</evidence>
<protein>
    <recommendedName>
        <fullName evidence="3">Transposase</fullName>
    </recommendedName>
</protein>
<evidence type="ECO:0000313" key="1">
    <source>
        <dbReference type="EMBL" id="WUQ17320.1"/>
    </source>
</evidence>
<dbReference type="Proteomes" id="UP001432039">
    <property type="component" value="Chromosome"/>
</dbReference>
<name>A0ABZ1TNC2_STRVG</name>